<proteinExistence type="inferred from homology"/>
<feature type="domain" description="Pyrroline-5-carboxylate reductase dimerisation" evidence="14">
    <location>
        <begin position="161"/>
        <end position="265"/>
    </location>
</feature>
<evidence type="ECO:0000313" key="15">
    <source>
        <dbReference type="EMBL" id="THF80470.1"/>
    </source>
</evidence>
<dbReference type="InterPro" id="IPR028939">
    <property type="entry name" value="P5C_Rdtase_cat_N"/>
</dbReference>
<gene>
    <name evidence="9 15" type="primary">proC</name>
    <name evidence="15" type="ORF">E6W99_08660</name>
</gene>
<evidence type="ECO:0000256" key="9">
    <source>
        <dbReference type="HAMAP-Rule" id="MF_01925"/>
    </source>
</evidence>
<dbReference type="InterPro" id="IPR029036">
    <property type="entry name" value="P5CR_dimer"/>
</dbReference>
<dbReference type="InterPro" id="IPR036291">
    <property type="entry name" value="NAD(P)-bd_dom_sf"/>
</dbReference>
<dbReference type="Gene3D" id="1.10.3730.10">
    <property type="entry name" value="ProC C-terminal domain-like"/>
    <property type="match status" value="1"/>
</dbReference>
<evidence type="ECO:0000256" key="4">
    <source>
        <dbReference type="ARBA" id="ARBA00022605"/>
    </source>
</evidence>
<dbReference type="SUPFAM" id="SSF48179">
    <property type="entry name" value="6-phosphogluconate dehydrogenase C-terminal domain-like"/>
    <property type="match status" value="1"/>
</dbReference>
<comment type="catalytic activity">
    <reaction evidence="9 12">
        <text>L-proline + NADP(+) = (S)-1-pyrroline-5-carboxylate + NADPH + 2 H(+)</text>
        <dbReference type="Rhea" id="RHEA:14109"/>
        <dbReference type="ChEBI" id="CHEBI:15378"/>
        <dbReference type="ChEBI" id="CHEBI:17388"/>
        <dbReference type="ChEBI" id="CHEBI:57783"/>
        <dbReference type="ChEBI" id="CHEBI:58349"/>
        <dbReference type="ChEBI" id="CHEBI:60039"/>
        <dbReference type="EC" id="1.5.1.2"/>
    </reaction>
</comment>
<evidence type="ECO:0000256" key="6">
    <source>
        <dbReference type="ARBA" id="ARBA00022857"/>
    </source>
</evidence>
<evidence type="ECO:0000256" key="11">
    <source>
        <dbReference type="PIRSR" id="PIRSR000193-1"/>
    </source>
</evidence>
<comment type="similarity">
    <text evidence="2 9 12">Belongs to the pyrroline-5-carboxylate reductase family.</text>
</comment>
<evidence type="ECO:0000256" key="8">
    <source>
        <dbReference type="ARBA" id="ARBA00058118"/>
    </source>
</evidence>
<organism evidence="15 16">
    <name type="scientific">Metabacillus sediminilitoris</name>
    <dbReference type="NCBI Taxonomy" id="2567941"/>
    <lineage>
        <taxon>Bacteria</taxon>
        <taxon>Bacillati</taxon>
        <taxon>Bacillota</taxon>
        <taxon>Bacilli</taxon>
        <taxon>Bacillales</taxon>
        <taxon>Bacillaceae</taxon>
        <taxon>Metabacillus</taxon>
    </lineage>
</organism>
<dbReference type="EMBL" id="SSNT01000006">
    <property type="protein sequence ID" value="THF80470.1"/>
    <property type="molecule type" value="Genomic_DNA"/>
</dbReference>
<dbReference type="GO" id="GO:0004735">
    <property type="term" value="F:pyrroline-5-carboxylate reductase activity"/>
    <property type="evidence" value="ECO:0007669"/>
    <property type="project" value="UniProtKB-UniRule"/>
</dbReference>
<keyword evidence="5 9" id="KW-0641">Proline biosynthesis</keyword>
<comment type="subcellular location">
    <subcellularLocation>
        <location evidence="1 9">Cytoplasm</location>
    </subcellularLocation>
</comment>
<feature type="binding site" evidence="11">
    <location>
        <begin position="70"/>
        <end position="73"/>
    </location>
    <ligand>
        <name>NADP(+)</name>
        <dbReference type="ChEBI" id="CHEBI:58349"/>
    </ligand>
</feature>
<dbReference type="HAMAP" id="MF_01925">
    <property type="entry name" value="P5C_reductase"/>
    <property type="match status" value="1"/>
</dbReference>
<feature type="binding site" evidence="11">
    <location>
        <begin position="7"/>
        <end position="12"/>
    </location>
    <ligand>
        <name>NADP(+)</name>
        <dbReference type="ChEBI" id="CHEBI:58349"/>
    </ligand>
</feature>
<dbReference type="OrthoDB" id="9805754at2"/>
<evidence type="ECO:0000256" key="5">
    <source>
        <dbReference type="ARBA" id="ARBA00022650"/>
    </source>
</evidence>
<evidence type="ECO:0000259" key="13">
    <source>
        <dbReference type="Pfam" id="PF03807"/>
    </source>
</evidence>
<evidence type="ECO:0000256" key="3">
    <source>
        <dbReference type="ARBA" id="ARBA00022490"/>
    </source>
</evidence>
<keyword evidence="4 9" id="KW-0028">Amino-acid biosynthesis</keyword>
<comment type="pathway">
    <text evidence="9 12">Amino-acid biosynthesis; L-proline biosynthesis; L-proline from L-glutamate 5-semialdehyde: step 1/1.</text>
</comment>
<dbReference type="InterPro" id="IPR053790">
    <property type="entry name" value="P5CR-like_CS"/>
</dbReference>
<comment type="function">
    <text evidence="8 9">Catalyzes the reduction of 1-pyrroline-5-carboxylate (PCA) to L-proline.</text>
</comment>
<dbReference type="PROSITE" id="PS00521">
    <property type="entry name" value="P5CR"/>
    <property type="match status" value="1"/>
</dbReference>
<dbReference type="Pfam" id="PF03807">
    <property type="entry name" value="F420_oxidored"/>
    <property type="match status" value="1"/>
</dbReference>
<dbReference type="Pfam" id="PF14748">
    <property type="entry name" value="P5CR_dimer"/>
    <property type="match status" value="1"/>
</dbReference>
<dbReference type="Gene3D" id="3.40.50.720">
    <property type="entry name" value="NAD(P)-binding Rossmann-like Domain"/>
    <property type="match status" value="1"/>
</dbReference>
<dbReference type="Proteomes" id="UP000310334">
    <property type="component" value="Unassembled WGS sequence"/>
</dbReference>
<evidence type="ECO:0000313" key="16">
    <source>
        <dbReference type="Proteomes" id="UP000310334"/>
    </source>
</evidence>
<evidence type="ECO:0000256" key="10">
    <source>
        <dbReference type="NCBIfam" id="TIGR00112"/>
    </source>
</evidence>
<dbReference type="NCBIfam" id="TIGR00112">
    <property type="entry name" value="proC"/>
    <property type="match status" value="1"/>
</dbReference>
<evidence type="ECO:0000256" key="2">
    <source>
        <dbReference type="ARBA" id="ARBA00005525"/>
    </source>
</evidence>
<keyword evidence="3 9" id="KW-0963">Cytoplasm</keyword>
<comment type="caution">
    <text evidence="15">The sequence shown here is derived from an EMBL/GenBank/DDBJ whole genome shotgun (WGS) entry which is preliminary data.</text>
</comment>
<comment type="catalytic activity">
    <reaction evidence="9">
        <text>L-proline + NAD(+) = (S)-1-pyrroline-5-carboxylate + NADH + 2 H(+)</text>
        <dbReference type="Rhea" id="RHEA:14105"/>
        <dbReference type="ChEBI" id="CHEBI:15378"/>
        <dbReference type="ChEBI" id="CHEBI:17388"/>
        <dbReference type="ChEBI" id="CHEBI:57540"/>
        <dbReference type="ChEBI" id="CHEBI:57945"/>
        <dbReference type="ChEBI" id="CHEBI:60039"/>
        <dbReference type="EC" id="1.5.1.2"/>
    </reaction>
</comment>
<evidence type="ECO:0000259" key="14">
    <source>
        <dbReference type="Pfam" id="PF14748"/>
    </source>
</evidence>
<dbReference type="GO" id="GO:0055129">
    <property type="term" value="P:L-proline biosynthetic process"/>
    <property type="evidence" value="ECO:0007669"/>
    <property type="project" value="UniProtKB-UniRule"/>
</dbReference>
<dbReference type="FunFam" id="1.10.3730.10:FF:000001">
    <property type="entry name" value="Pyrroline-5-carboxylate reductase"/>
    <property type="match status" value="1"/>
</dbReference>
<dbReference type="EC" id="1.5.1.2" evidence="9 10"/>
<accession>A0A4S4BYY6</accession>
<dbReference type="InterPro" id="IPR008927">
    <property type="entry name" value="6-PGluconate_DH-like_C_sf"/>
</dbReference>
<dbReference type="PIRSF" id="PIRSF000193">
    <property type="entry name" value="Pyrrol-5-carb_rd"/>
    <property type="match status" value="1"/>
</dbReference>
<dbReference type="RefSeq" id="WP_136352915.1">
    <property type="nucleotide sequence ID" value="NZ_CP046266.1"/>
</dbReference>
<dbReference type="PANTHER" id="PTHR11645">
    <property type="entry name" value="PYRROLINE-5-CARBOXYLATE REDUCTASE"/>
    <property type="match status" value="1"/>
</dbReference>
<reference evidence="15 16" key="1">
    <citation type="submission" date="2019-04" db="EMBL/GenBank/DDBJ databases">
        <title>Bacillus sediminilitoris sp. nov., isolated from a tidal flat sediment on the East China Sea.</title>
        <authorList>
            <person name="Wei Y."/>
            <person name="Mao H."/>
            <person name="Fang J."/>
        </authorList>
    </citation>
    <scope>NUCLEOTIDE SEQUENCE [LARGE SCALE GENOMIC DNA]</scope>
    <source>
        <strain evidence="15 16">DSL-17</strain>
    </source>
</reference>
<keyword evidence="16" id="KW-1185">Reference proteome</keyword>
<keyword evidence="6 9" id="KW-0521">NADP</keyword>
<evidence type="ECO:0000256" key="12">
    <source>
        <dbReference type="RuleBase" id="RU003903"/>
    </source>
</evidence>
<keyword evidence="7 9" id="KW-0560">Oxidoreductase</keyword>
<dbReference type="SUPFAM" id="SSF51735">
    <property type="entry name" value="NAD(P)-binding Rossmann-fold domains"/>
    <property type="match status" value="1"/>
</dbReference>
<evidence type="ECO:0000256" key="1">
    <source>
        <dbReference type="ARBA" id="ARBA00004496"/>
    </source>
</evidence>
<evidence type="ECO:0000256" key="7">
    <source>
        <dbReference type="ARBA" id="ARBA00023002"/>
    </source>
</evidence>
<dbReference type="UniPathway" id="UPA00098">
    <property type="reaction ID" value="UER00361"/>
</dbReference>
<sequence>MEKIGFIGAGSMAEAMIAGLIKGGVFQPEQIIVANHSNTERLQELSKKYRINTTHNKISLVKDVSIIVLAVKPKDIKSSLDGLQEYIHDQLIVSLLAGITIDTINSIIGRQTAVIRAMPNTSAAIAKSATAIAASENVTMSQINKCKALFEAIGICKIVDEGQLDAVTGLSGSGPAYVYFLVEAMEKAAVEVGLDMVVARELIAQTLLGASSMIASSEKSPYQLRKEVTSPNGTTEAGINILKEQDVEKALVSCIKRATERATELKDMFTEELVLSHSKLELNGQSK</sequence>
<dbReference type="PANTHER" id="PTHR11645:SF49">
    <property type="entry name" value="PYRROLINE-5-CARBOXYLATE REDUCTASE 1"/>
    <property type="match status" value="1"/>
</dbReference>
<dbReference type="AlphaFoldDB" id="A0A4S4BYY6"/>
<dbReference type="InterPro" id="IPR000304">
    <property type="entry name" value="Pyrroline-COOH_reductase"/>
</dbReference>
<protein>
    <recommendedName>
        <fullName evidence="9 10">Pyrroline-5-carboxylate reductase</fullName>
        <shortName evidence="9">P5C reductase</shortName>
        <shortName evidence="9">P5CR</shortName>
        <ecNumber evidence="9 10">1.5.1.2</ecNumber>
    </recommendedName>
    <alternativeName>
        <fullName evidence="9">PCA reductase</fullName>
    </alternativeName>
</protein>
<feature type="domain" description="Pyrroline-5-carboxylate reductase catalytic N-terminal" evidence="13">
    <location>
        <begin position="3"/>
        <end position="98"/>
    </location>
</feature>
<name>A0A4S4BYY6_9BACI</name>
<dbReference type="GO" id="GO:0005737">
    <property type="term" value="C:cytoplasm"/>
    <property type="evidence" value="ECO:0007669"/>
    <property type="project" value="UniProtKB-SubCell"/>
</dbReference>
<dbReference type="FunFam" id="3.40.50.720:FF:000190">
    <property type="entry name" value="Pyrroline-5-carboxylate reductase"/>
    <property type="match status" value="1"/>
</dbReference>